<evidence type="ECO:0000313" key="3">
    <source>
        <dbReference type="Proteomes" id="UP001162162"/>
    </source>
</evidence>
<reference evidence="2" key="1">
    <citation type="journal article" date="2023" name="Insect Mol. Biol.">
        <title>Genome sequencing provides insights into the evolution of gene families encoding plant cell wall-degrading enzymes in longhorned beetles.</title>
        <authorList>
            <person name="Shin N.R."/>
            <person name="Okamura Y."/>
            <person name="Kirsch R."/>
            <person name="Pauchet Y."/>
        </authorList>
    </citation>
    <scope>NUCLEOTIDE SEQUENCE</scope>
    <source>
        <strain evidence="2">AMC_N1</strain>
    </source>
</reference>
<organism evidence="2 3">
    <name type="scientific">Aromia moschata</name>
    <dbReference type="NCBI Taxonomy" id="1265417"/>
    <lineage>
        <taxon>Eukaryota</taxon>
        <taxon>Metazoa</taxon>
        <taxon>Ecdysozoa</taxon>
        <taxon>Arthropoda</taxon>
        <taxon>Hexapoda</taxon>
        <taxon>Insecta</taxon>
        <taxon>Pterygota</taxon>
        <taxon>Neoptera</taxon>
        <taxon>Endopterygota</taxon>
        <taxon>Coleoptera</taxon>
        <taxon>Polyphaga</taxon>
        <taxon>Cucujiformia</taxon>
        <taxon>Chrysomeloidea</taxon>
        <taxon>Cerambycidae</taxon>
        <taxon>Cerambycinae</taxon>
        <taxon>Callichromatini</taxon>
        <taxon>Aromia</taxon>
    </lineage>
</organism>
<evidence type="ECO:0000256" key="1">
    <source>
        <dbReference type="SAM" id="MobiDB-lite"/>
    </source>
</evidence>
<feature type="region of interest" description="Disordered" evidence="1">
    <location>
        <begin position="23"/>
        <end position="86"/>
    </location>
</feature>
<dbReference type="Proteomes" id="UP001162162">
    <property type="component" value="Unassembled WGS sequence"/>
</dbReference>
<accession>A0AAV8XTK9</accession>
<protein>
    <submittedName>
        <fullName evidence="2">Uncharacterized protein</fullName>
    </submittedName>
</protein>
<keyword evidence="3" id="KW-1185">Reference proteome</keyword>
<feature type="compositionally biased region" description="Basic and acidic residues" evidence="1">
    <location>
        <begin position="59"/>
        <end position="86"/>
    </location>
</feature>
<dbReference type="AlphaFoldDB" id="A0AAV8XTK9"/>
<name>A0AAV8XTK9_9CUCU</name>
<proteinExistence type="predicted"/>
<dbReference type="EMBL" id="JAPWTK010000348">
    <property type="protein sequence ID" value="KAJ8941887.1"/>
    <property type="molecule type" value="Genomic_DNA"/>
</dbReference>
<comment type="caution">
    <text evidence="2">The sequence shown here is derived from an EMBL/GenBank/DDBJ whole genome shotgun (WGS) entry which is preliminary data.</text>
</comment>
<gene>
    <name evidence="2" type="ORF">NQ318_001741</name>
</gene>
<evidence type="ECO:0000313" key="2">
    <source>
        <dbReference type="EMBL" id="KAJ8941887.1"/>
    </source>
</evidence>
<feature type="compositionally biased region" description="Polar residues" evidence="1">
    <location>
        <begin position="23"/>
        <end position="53"/>
    </location>
</feature>
<sequence length="86" mass="8962">MTVESSMSLLTDVDVDVASSLEGISTVTNEESVKGTTDPSTAATLRSVDSGSESPEDIAEAKGDADMTARTIPLREVEGKTELKEA</sequence>